<evidence type="ECO:0000256" key="4">
    <source>
        <dbReference type="ARBA" id="ARBA00022833"/>
    </source>
</evidence>
<evidence type="ECO:0000256" key="8">
    <source>
        <dbReference type="ARBA" id="ARBA00023242"/>
    </source>
</evidence>
<feature type="compositionally biased region" description="Polar residues" evidence="10">
    <location>
        <begin position="141"/>
        <end position="158"/>
    </location>
</feature>
<evidence type="ECO:0000256" key="2">
    <source>
        <dbReference type="ARBA" id="ARBA00022723"/>
    </source>
</evidence>
<keyword evidence="4" id="KW-0862">Zinc</keyword>
<evidence type="ECO:0000313" key="12">
    <source>
        <dbReference type="EMBL" id="OAY59353.1"/>
    </source>
</evidence>
<keyword evidence="13" id="KW-1185">Reference proteome</keyword>
<dbReference type="PANTHER" id="PTHR31251:SF102">
    <property type="entry name" value="SBP-TYPE DOMAIN-CONTAINING PROTEIN"/>
    <property type="match status" value="1"/>
</dbReference>
<dbReference type="GO" id="GO:0001216">
    <property type="term" value="F:DNA-binding transcription activator activity"/>
    <property type="evidence" value="ECO:0000318"/>
    <property type="project" value="GO_Central"/>
</dbReference>
<dbReference type="Gene3D" id="4.10.1100.10">
    <property type="entry name" value="Transcription factor, SBP-box domain"/>
    <property type="match status" value="1"/>
</dbReference>
<accession>A0A2C9WH27</accession>
<sequence>MEPWRYTAEGKGLLFSDEIDFSVDSFGRGRKIFTGWDGESVEGLEFVDLGFSEMPRKPFHGSNPGVGMLGGSEAGINSSKIELASSGYMIASNSLLESGSKHSTTLLESNSQDSSLIDLKLGRLADGKETQNSKFLKERSVVSSTNPTSQAKKARTMSSRSQTPYCQVYGCHKDLSSLKDYHKRHKVCEIHSKTPKVIVNGVEQRFCQQCSRFHLLVEFDDGKRSCRKRLAGHNERRRKPQFGPLSGGPHKFLLPYQGNKFVGTSLPKRASFLFPNILPGGILYPERYEQTNCYKSVKVDEKSIWGTNMQSISKPFLPHHANRIQNTAEISPSSTEEFTVCNTASTVHELAGVYNSSRALSLLSAESQDLGHLAGIIITTPFNSQANRSHQIVGISEKPFGSESSEKNMPIGGHSSELNSIKANHMGSFMVSCAGYAADLQIEPDGFFQESDLLNAKYCVSAENESTMDLLQLSSHLHRVEEQRNSVQVKHETEDLSTFLTTYGA</sequence>
<feature type="domain" description="SBP-type" evidence="11">
    <location>
        <begin position="163"/>
        <end position="240"/>
    </location>
</feature>
<gene>
    <name evidence="12" type="ORF">MANES_01G026000v8</name>
</gene>
<dbReference type="FunFam" id="4.10.1100.10:FF:000001">
    <property type="entry name" value="Squamosa promoter-binding-like protein 14"/>
    <property type="match status" value="1"/>
</dbReference>
<dbReference type="OMA" id="FDTHWGS"/>
<keyword evidence="7" id="KW-0804">Transcription</keyword>
<dbReference type="Proteomes" id="UP000091857">
    <property type="component" value="Chromosome 1"/>
</dbReference>
<evidence type="ECO:0000259" key="11">
    <source>
        <dbReference type="PROSITE" id="PS51141"/>
    </source>
</evidence>
<keyword evidence="6" id="KW-0238">DNA-binding</keyword>
<dbReference type="PROSITE" id="PS51141">
    <property type="entry name" value="ZF_SBP"/>
    <property type="match status" value="1"/>
</dbReference>
<keyword evidence="2" id="KW-0479">Metal-binding</keyword>
<evidence type="ECO:0000256" key="1">
    <source>
        <dbReference type="ARBA" id="ARBA00004123"/>
    </source>
</evidence>
<name>A0A2C9WH27_MANES</name>
<evidence type="ECO:0000256" key="3">
    <source>
        <dbReference type="ARBA" id="ARBA00022771"/>
    </source>
</evidence>
<dbReference type="GO" id="GO:0005634">
    <property type="term" value="C:nucleus"/>
    <property type="evidence" value="ECO:0000318"/>
    <property type="project" value="GO_Central"/>
</dbReference>
<dbReference type="InterPro" id="IPR044817">
    <property type="entry name" value="SBP-like"/>
</dbReference>
<dbReference type="InterPro" id="IPR036893">
    <property type="entry name" value="SBP_sf"/>
</dbReference>
<feature type="region of interest" description="Disordered" evidence="10">
    <location>
        <begin position="139"/>
        <end position="158"/>
    </location>
</feature>
<dbReference type="InterPro" id="IPR004333">
    <property type="entry name" value="SBP_dom"/>
</dbReference>
<reference evidence="13" key="1">
    <citation type="journal article" date="2016" name="Nat. Biotechnol.">
        <title>Sequencing wild and cultivated cassava and related species reveals extensive interspecific hybridization and genetic diversity.</title>
        <authorList>
            <person name="Bredeson J.V."/>
            <person name="Lyons J.B."/>
            <person name="Prochnik S.E."/>
            <person name="Wu G.A."/>
            <person name="Ha C.M."/>
            <person name="Edsinger-Gonzales E."/>
            <person name="Grimwood J."/>
            <person name="Schmutz J."/>
            <person name="Rabbi I.Y."/>
            <person name="Egesi C."/>
            <person name="Nauluvula P."/>
            <person name="Lebot V."/>
            <person name="Ndunguru J."/>
            <person name="Mkamilo G."/>
            <person name="Bart R.S."/>
            <person name="Setter T.L."/>
            <person name="Gleadow R.M."/>
            <person name="Kulakow P."/>
            <person name="Ferguson M.E."/>
            <person name="Rounsley S."/>
            <person name="Rokhsar D.S."/>
        </authorList>
    </citation>
    <scope>NUCLEOTIDE SEQUENCE [LARGE SCALE GENOMIC DNA]</scope>
    <source>
        <strain evidence="13">cv. AM560-2</strain>
    </source>
</reference>
<dbReference type="EMBL" id="CM004387">
    <property type="protein sequence ID" value="OAY59353.1"/>
    <property type="molecule type" value="Genomic_DNA"/>
</dbReference>
<proteinExistence type="predicted"/>
<evidence type="ECO:0000256" key="9">
    <source>
        <dbReference type="PROSITE-ProRule" id="PRU00470"/>
    </source>
</evidence>
<dbReference type="STRING" id="3983.A0A2C9WH27"/>
<dbReference type="PANTHER" id="PTHR31251">
    <property type="entry name" value="SQUAMOSA PROMOTER-BINDING-LIKE PROTEIN 4"/>
    <property type="match status" value="1"/>
</dbReference>
<evidence type="ECO:0000313" key="13">
    <source>
        <dbReference type="Proteomes" id="UP000091857"/>
    </source>
</evidence>
<dbReference type="GO" id="GO:0000976">
    <property type="term" value="F:transcription cis-regulatory region binding"/>
    <property type="evidence" value="ECO:0000318"/>
    <property type="project" value="GO_Central"/>
</dbReference>
<dbReference type="Gramene" id="Manes.01G026000.5.v8.1">
    <property type="protein sequence ID" value="Manes.01G026000.5.v8.1.CDS"/>
    <property type="gene ID" value="Manes.01G026000.v8.1"/>
</dbReference>
<organism evidence="12 13">
    <name type="scientific">Manihot esculenta</name>
    <name type="common">Cassava</name>
    <name type="synonym">Jatropha manihot</name>
    <dbReference type="NCBI Taxonomy" id="3983"/>
    <lineage>
        <taxon>Eukaryota</taxon>
        <taxon>Viridiplantae</taxon>
        <taxon>Streptophyta</taxon>
        <taxon>Embryophyta</taxon>
        <taxon>Tracheophyta</taxon>
        <taxon>Spermatophyta</taxon>
        <taxon>Magnoliopsida</taxon>
        <taxon>eudicotyledons</taxon>
        <taxon>Gunneridae</taxon>
        <taxon>Pentapetalae</taxon>
        <taxon>rosids</taxon>
        <taxon>fabids</taxon>
        <taxon>Malpighiales</taxon>
        <taxon>Euphorbiaceae</taxon>
        <taxon>Crotonoideae</taxon>
        <taxon>Manihoteae</taxon>
        <taxon>Manihot</taxon>
    </lineage>
</organism>
<keyword evidence="5" id="KW-0805">Transcription regulation</keyword>
<dbReference type="AlphaFoldDB" id="A0A2C9WH27"/>
<dbReference type="Gramene" id="Manes.01G026000.6.v8.1">
    <property type="protein sequence ID" value="Manes.01G026000.6.v8.1.CDS"/>
    <property type="gene ID" value="Manes.01G026000.v8.1"/>
</dbReference>
<evidence type="ECO:0000256" key="7">
    <source>
        <dbReference type="ARBA" id="ARBA00023163"/>
    </source>
</evidence>
<dbReference type="SUPFAM" id="SSF103612">
    <property type="entry name" value="SBT domain"/>
    <property type="match status" value="1"/>
</dbReference>
<comment type="caution">
    <text evidence="12">The sequence shown here is derived from an EMBL/GenBank/DDBJ whole genome shotgun (WGS) entry which is preliminary data.</text>
</comment>
<dbReference type="OrthoDB" id="514967at2759"/>
<evidence type="ECO:0000256" key="5">
    <source>
        <dbReference type="ARBA" id="ARBA00023015"/>
    </source>
</evidence>
<evidence type="ECO:0000256" key="6">
    <source>
        <dbReference type="ARBA" id="ARBA00023125"/>
    </source>
</evidence>
<keyword evidence="3 9" id="KW-0863">Zinc-finger</keyword>
<comment type="subcellular location">
    <subcellularLocation>
        <location evidence="1">Nucleus</location>
    </subcellularLocation>
</comment>
<dbReference type="GO" id="GO:0008270">
    <property type="term" value="F:zinc ion binding"/>
    <property type="evidence" value="ECO:0007669"/>
    <property type="project" value="UniProtKB-KW"/>
</dbReference>
<dbReference type="Pfam" id="PF03110">
    <property type="entry name" value="SBP"/>
    <property type="match status" value="1"/>
</dbReference>
<evidence type="ECO:0000256" key="10">
    <source>
        <dbReference type="SAM" id="MobiDB-lite"/>
    </source>
</evidence>
<protein>
    <recommendedName>
        <fullName evidence="11">SBP-type domain-containing protein</fullName>
    </recommendedName>
</protein>
<dbReference type="SMR" id="A0A2C9WH27"/>
<keyword evidence="8" id="KW-0539">Nucleus</keyword>